<keyword evidence="3" id="KW-0732">Signal</keyword>
<evidence type="ECO:0000313" key="6">
    <source>
        <dbReference type="Proteomes" id="UP000009881"/>
    </source>
</evidence>
<keyword evidence="6" id="KW-1185">Reference proteome</keyword>
<dbReference type="SUPFAM" id="SSF53822">
    <property type="entry name" value="Periplasmic binding protein-like I"/>
    <property type="match status" value="1"/>
</dbReference>
<comment type="similarity">
    <text evidence="2">Belongs to the bacterial solute-binding protein 2 family.</text>
</comment>
<comment type="caution">
    <text evidence="5">The sequence shown here is derived from an EMBL/GenBank/DDBJ whole genome shotgun (WGS) entry which is preliminary data.</text>
</comment>
<feature type="domain" description="Periplasmic binding protein" evidence="4">
    <location>
        <begin position="65"/>
        <end position="321"/>
    </location>
</feature>
<dbReference type="STRING" id="1238182.C882_0239"/>
<dbReference type="GO" id="GO:0030313">
    <property type="term" value="C:cell envelope"/>
    <property type="evidence" value="ECO:0007669"/>
    <property type="project" value="UniProtKB-SubCell"/>
</dbReference>
<evidence type="ECO:0000256" key="1">
    <source>
        <dbReference type="ARBA" id="ARBA00004196"/>
    </source>
</evidence>
<dbReference type="Proteomes" id="UP000009881">
    <property type="component" value="Unassembled WGS sequence"/>
</dbReference>
<dbReference type="RefSeq" id="WP_009540899.1">
    <property type="nucleotide sequence ID" value="NZ_ANHY01000011.1"/>
</dbReference>
<evidence type="ECO:0000259" key="4">
    <source>
        <dbReference type="Pfam" id="PF13407"/>
    </source>
</evidence>
<dbReference type="GO" id="GO:0030246">
    <property type="term" value="F:carbohydrate binding"/>
    <property type="evidence" value="ECO:0007669"/>
    <property type="project" value="UniProtKB-ARBA"/>
</dbReference>
<evidence type="ECO:0000313" key="5">
    <source>
        <dbReference type="EMBL" id="EKV29809.1"/>
    </source>
</evidence>
<proteinExistence type="inferred from homology"/>
<dbReference type="Pfam" id="PF13407">
    <property type="entry name" value="Peripla_BP_4"/>
    <property type="match status" value="1"/>
</dbReference>
<dbReference type="InterPro" id="IPR006311">
    <property type="entry name" value="TAT_signal"/>
</dbReference>
<dbReference type="Gene3D" id="3.40.50.2300">
    <property type="match status" value="2"/>
</dbReference>
<dbReference type="EMBL" id="ANHY01000011">
    <property type="protein sequence ID" value="EKV29809.1"/>
    <property type="molecule type" value="Genomic_DNA"/>
</dbReference>
<sequence>MTDAMKPGRSADRAGTSVLQRHVSRRTFAAGLGSVGGVCALFGSFISSTAVAAPDGVAAASPRLAYLVSDLRIPFWDIMWRGVRSEARQRSYAVEVLSAGNSPRDELSLLVQAIRQGVQGLIVSPTTSSACVTILDLAEKAGVPVVISDIGTDGGRYVSYISSDNETGAHGIGVILADAMAERGWLDGSVGIVAIPQKRANGQARTAGFMRAMEERAIRVSGIRQQVNFTYQETFDHASDLLRGDPSLRAIWLQGSDRYQGALDAIAAAGRTGEVLLVTFDAEPEFLDLIPQGVLVGAGMQQPFLMGEKAVAAMDRHLRGQAVERVRKLPVLTVSQDNIDALTPLIRRNVLGLTGAGKGR</sequence>
<dbReference type="CDD" id="cd06319">
    <property type="entry name" value="PBP1_ABC_sugar_binding-like"/>
    <property type="match status" value="1"/>
</dbReference>
<dbReference type="PATRIC" id="fig|1238182.3.peg.2454"/>
<dbReference type="InterPro" id="IPR028082">
    <property type="entry name" value="Peripla_BP_I"/>
</dbReference>
<protein>
    <submittedName>
        <fullName evidence="5">Ribose ABC transporter, periplasmic ribose-binding protein RbsB</fullName>
    </submittedName>
</protein>
<dbReference type="PANTHER" id="PTHR46847:SF1">
    <property type="entry name" value="D-ALLOSE-BINDING PERIPLASMIC PROTEIN-RELATED"/>
    <property type="match status" value="1"/>
</dbReference>
<reference evidence="5 6" key="1">
    <citation type="journal article" date="2013" name="Genome Announc.">
        <title>Draft Genome Sequence of an Alphaproteobacterium, Caenispirillum salinarum AK4(T), Isolated from a Solar Saltern.</title>
        <authorList>
            <person name="Khatri I."/>
            <person name="Singh A."/>
            <person name="Korpole S."/>
            <person name="Pinnaka A.K."/>
            <person name="Subramanian S."/>
        </authorList>
    </citation>
    <scope>NUCLEOTIDE SEQUENCE [LARGE SCALE GENOMIC DNA]</scope>
    <source>
        <strain evidence="5 6">AK4</strain>
    </source>
</reference>
<dbReference type="PANTHER" id="PTHR46847">
    <property type="entry name" value="D-ALLOSE-BINDING PERIPLASMIC PROTEIN-RELATED"/>
    <property type="match status" value="1"/>
</dbReference>
<dbReference type="PROSITE" id="PS51318">
    <property type="entry name" value="TAT"/>
    <property type="match status" value="1"/>
</dbReference>
<organism evidence="5 6">
    <name type="scientific">Caenispirillum salinarum AK4</name>
    <dbReference type="NCBI Taxonomy" id="1238182"/>
    <lineage>
        <taxon>Bacteria</taxon>
        <taxon>Pseudomonadati</taxon>
        <taxon>Pseudomonadota</taxon>
        <taxon>Alphaproteobacteria</taxon>
        <taxon>Rhodospirillales</taxon>
        <taxon>Novispirillaceae</taxon>
        <taxon>Caenispirillum</taxon>
    </lineage>
</organism>
<comment type="subcellular location">
    <subcellularLocation>
        <location evidence="1">Cell envelope</location>
    </subcellularLocation>
</comment>
<gene>
    <name evidence="5" type="ORF">C882_0239</name>
</gene>
<dbReference type="InterPro" id="IPR025997">
    <property type="entry name" value="SBP_2_dom"/>
</dbReference>
<evidence type="ECO:0000256" key="2">
    <source>
        <dbReference type="ARBA" id="ARBA00007639"/>
    </source>
</evidence>
<evidence type="ECO:0000256" key="3">
    <source>
        <dbReference type="ARBA" id="ARBA00022729"/>
    </source>
</evidence>
<dbReference type="eggNOG" id="COG1879">
    <property type="taxonomic scope" value="Bacteria"/>
</dbReference>
<dbReference type="AlphaFoldDB" id="K9GYG6"/>
<name>K9GYG6_9PROT</name>
<accession>K9GYG6</accession>